<feature type="domain" description="AMP-dependent synthetase/ligase" evidence="4">
    <location>
        <begin position="28"/>
        <end position="389"/>
    </location>
</feature>
<accession>A0A4R7P4U5</accession>
<name>A0A4R7P4U5_9GAMM</name>
<keyword evidence="3" id="KW-1133">Transmembrane helix</keyword>
<evidence type="ECO:0000256" key="1">
    <source>
        <dbReference type="ARBA" id="ARBA00006432"/>
    </source>
</evidence>
<dbReference type="InterPro" id="IPR045851">
    <property type="entry name" value="AMP-bd_C_sf"/>
</dbReference>
<dbReference type="PROSITE" id="PS00455">
    <property type="entry name" value="AMP_BINDING"/>
    <property type="match status" value="1"/>
</dbReference>
<reference evidence="6 7" key="1">
    <citation type="submission" date="2019-03" db="EMBL/GenBank/DDBJ databases">
        <title>Genomic Encyclopedia of Type Strains, Phase IV (KMG-IV): sequencing the most valuable type-strain genomes for metagenomic binning, comparative biology and taxonomic classification.</title>
        <authorList>
            <person name="Goeker M."/>
        </authorList>
    </citation>
    <scope>NUCLEOTIDE SEQUENCE [LARGE SCALE GENOMIC DNA]</scope>
    <source>
        <strain evidence="6 7">DSM 26377</strain>
    </source>
</reference>
<dbReference type="FunFam" id="3.30.300.30:FF:000008">
    <property type="entry name" value="2,3-dihydroxybenzoate-AMP ligase"/>
    <property type="match status" value="1"/>
</dbReference>
<dbReference type="AlphaFoldDB" id="A0A4R7P4U5"/>
<dbReference type="NCBIfam" id="NF004837">
    <property type="entry name" value="PRK06187.1"/>
    <property type="match status" value="1"/>
</dbReference>
<evidence type="ECO:0000259" key="4">
    <source>
        <dbReference type="Pfam" id="PF00501"/>
    </source>
</evidence>
<feature type="domain" description="AMP-binding enzyme C-terminal" evidence="5">
    <location>
        <begin position="440"/>
        <end position="515"/>
    </location>
</feature>
<dbReference type="GO" id="GO:0006631">
    <property type="term" value="P:fatty acid metabolic process"/>
    <property type="evidence" value="ECO:0007669"/>
    <property type="project" value="TreeGrafter"/>
</dbReference>
<protein>
    <submittedName>
        <fullName evidence="6">Fatty-acyl-CoA synthase</fullName>
    </submittedName>
</protein>
<feature type="transmembrane region" description="Helical" evidence="3">
    <location>
        <begin position="84"/>
        <end position="104"/>
    </location>
</feature>
<dbReference type="GO" id="GO:0031956">
    <property type="term" value="F:medium-chain fatty acid-CoA ligase activity"/>
    <property type="evidence" value="ECO:0007669"/>
    <property type="project" value="TreeGrafter"/>
</dbReference>
<evidence type="ECO:0000256" key="3">
    <source>
        <dbReference type="SAM" id="Phobius"/>
    </source>
</evidence>
<evidence type="ECO:0000313" key="7">
    <source>
        <dbReference type="Proteomes" id="UP000295341"/>
    </source>
</evidence>
<keyword evidence="2" id="KW-0436">Ligase</keyword>
<dbReference type="InterPro" id="IPR042099">
    <property type="entry name" value="ANL_N_sf"/>
</dbReference>
<dbReference type="OrthoDB" id="9047442at2"/>
<keyword evidence="7" id="KW-1185">Reference proteome</keyword>
<dbReference type="RefSeq" id="WP_133882355.1">
    <property type="nucleotide sequence ID" value="NZ_MWIN01000018.1"/>
</dbReference>
<organism evidence="6 7">
    <name type="scientific">Panacagrimonas perspica</name>
    <dbReference type="NCBI Taxonomy" id="381431"/>
    <lineage>
        <taxon>Bacteria</taxon>
        <taxon>Pseudomonadati</taxon>
        <taxon>Pseudomonadota</taxon>
        <taxon>Gammaproteobacteria</taxon>
        <taxon>Nevskiales</taxon>
        <taxon>Nevskiaceae</taxon>
        <taxon>Panacagrimonas</taxon>
    </lineage>
</organism>
<dbReference type="Gene3D" id="3.40.50.12780">
    <property type="entry name" value="N-terminal domain of ligase-like"/>
    <property type="match status" value="1"/>
</dbReference>
<evidence type="ECO:0000313" key="6">
    <source>
        <dbReference type="EMBL" id="TDU28833.1"/>
    </source>
</evidence>
<dbReference type="CDD" id="cd17631">
    <property type="entry name" value="FACL_FadD13-like"/>
    <property type="match status" value="1"/>
</dbReference>
<dbReference type="Proteomes" id="UP000295341">
    <property type="component" value="Unassembled WGS sequence"/>
</dbReference>
<evidence type="ECO:0000259" key="5">
    <source>
        <dbReference type="Pfam" id="PF13193"/>
    </source>
</evidence>
<keyword evidence="3" id="KW-0812">Transmembrane</keyword>
<sequence>MTTEQPDLFAGSAVTPARPNPCDLAESLRRRARRAPARQALSFENRSWTYGELQSRVEHFAAVLAAGGVGRGDRVGWLGFNDPFVLIALFASASLGAIFVPLNFRLARHELEFIIGDAGLHTLIVDDDHRATIVDARAAGTLSCCRRFLRPGADTLDGWDATEPLTPPLAIEPRTSVAGDPAAIMYTSGTTGRPKGVMLTHGNLWANSINWVLAGDLGSSDVVLNCAPLFHVGGLCVTVLPALLAGGHVVLQRAFVPADYLAAIARHRITLSFAVPAMLLAVTQHEDFASTDLSSLRLIIGGGAPVPEPLLRLFNGRGIPMSQGFGMTESSSAVTFLEAERAIDKLGSCGKATLLSEFRLVDAEGVVITEAGIKGEICLRGENVTPGYWNRPEATREAIDAEGWLHSGDVGYCDAEGFLYVCDRLKDMIISGGENIYPAEIENVLYDHPAVFEVAIVGAPDAQWGERVVAFVATRPGHNMTLEELRDFTGQRLARYKLPRELRLIDALPRNSNGKVLKAELRERCATSA</sequence>
<dbReference type="EMBL" id="SOBT01000009">
    <property type="protein sequence ID" value="TDU28833.1"/>
    <property type="molecule type" value="Genomic_DNA"/>
</dbReference>
<proteinExistence type="inferred from homology"/>
<dbReference type="SUPFAM" id="SSF56801">
    <property type="entry name" value="Acetyl-CoA synthetase-like"/>
    <property type="match status" value="1"/>
</dbReference>
<dbReference type="PANTHER" id="PTHR43201">
    <property type="entry name" value="ACYL-COA SYNTHETASE"/>
    <property type="match status" value="1"/>
</dbReference>
<dbReference type="PANTHER" id="PTHR43201:SF5">
    <property type="entry name" value="MEDIUM-CHAIN ACYL-COA LIGASE ACSF2, MITOCHONDRIAL"/>
    <property type="match status" value="1"/>
</dbReference>
<evidence type="ECO:0000256" key="2">
    <source>
        <dbReference type="ARBA" id="ARBA00022598"/>
    </source>
</evidence>
<dbReference type="Pfam" id="PF13193">
    <property type="entry name" value="AMP-binding_C"/>
    <property type="match status" value="1"/>
</dbReference>
<comment type="caution">
    <text evidence="6">The sequence shown here is derived from an EMBL/GenBank/DDBJ whole genome shotgun (WGS) entry which is preliminary data.</text>
</comment>
<dbReference type="InterPro" id="IPR020845">
    <property type="entry name" value="AMP-binding_CS"/>
</dbReference>
<comment type="similarity">
    <text evidence="1">Belongs to the ATP-dependent AMP-binding enzyme family.</text>
</comment>
<dbReference type="InterPro" id="IPR025110">
    <property type="entry name" value="AMP-bd_C"/>
</dbReference>
<keyword evidence="3" id="KW-0472">Membrane</keyword>
<gene>
    <name evidence="6" type="ORF">DFR24_3213</name>
</gene>
<dbReference type="Gene3D" id="3.30.300.30">
    <property type="match status" value="1"/>
</dbReference>
<dbReference type="Pfam" id="PF00501">
    <property type="entry name" value="AMP-binding"/>
    <property type="match status" value="1"/>
</dbReference>
<dbReference type="InterPro" id="IPR000873">
    <property type="entry name" value="AMP-dep_synth/lig_dom"/>
</dbReference>